<reference evidence="1 2" key="1">
    <citation type="submission" date="2015-05" db="EMBL/GenBank/DDBJ databases">
        <title>A genomic and transcriptomic approach to investigate the blue pigment phenotype in Pseudomonas fluorescens.</title>
        <authorList>
            <person name="Andreani N.A."/>
            <person name="Cardazzo B."/>
        </authorList>
    </citation>
    <scope>NUCLEOTIDE SEQUENCE [LARGE SCALE GENOMIC DNA]</scope>
    <source>
        <strain evidence="1 2">Ps_40</strain>
    </source>
</reference>
<sequence>MIKQAKANIEGVLTARVDEGEVFTAVNHSFSYDVKNFTVSGYFEDGRNIYFSFDKDIEPGTYKFDEESKISAWYNAGPGYSWVALRDGIGEVVIKKISVHENACVEFTFKFKAKQFEGDDSTIITLEGAVALKAVTALATTGEVNGHIEGGPSFSADKLYFLSEGRGCYVGGASSEYAGLGVFIYFDFLDIEERSYEISEKDNVYAWYNPSEAHSSWLATEGAVDIKSFSLTGGAFIKFEYRFTAVDRIGTGEVDISGTAELSGFSRAANR</sequence>
<accession>A0A109KLZ1</accession>
<dbReference type="AlphaFoldDB" id="A0A109KLZ1"/>
<evidence type="ECO:0000313" key="1">
    <source>
        <dbReference type="EMBL" id="KWV71693.1"/>
    </source>
</evidence>
<evidence type="ECO:0000313" key="2">
    <source>
        <dbReference type="Proteomes" id="UP000063434"/>
    </source>
</evidence>
<dbReference type="PATRIC" id="fig|294.195.peg.4526"/>
<dbReference type="EMBL" id="LCYC01000058">
    <property type="protein sequence ID" value="KWV71693.1"/>
    <property type="molecule type" value="Genomic_DNA"/>
</dbReference>
<dbReference type="RefSeq" id="WP_056789569.1">
    <property type="nucleotide sequence ID" value="NZ_LCYC01000058.1"/>
</dbReference>
<dbReference type="Pfam" id="PF19765">
    <property type="entry name" value="DUF6252"/>
    <property type="match status" value="1"/>
</dbReference>
<gene>
    <name evidence="1" type="ORF">PFL603g_04234</name>
</gene>
<name>A0A109KLZ1_PSEFL</name>
<organism evidence="1 2">
    <name type="scientific">Pseudomonas fluorescens</name>
    <dbReference type="NCBI Taxonomy" id="294"/>
    <lineage>
        <taxon>Bacteria</taxon>
        <taxon>Pseudomonadati</taxon>
        <taxon>Pseudomonadota</taxon>
        <taxon>Gammaproteobacteria</taxon>
        <taxon>Pseudomonadales</taxon>
        <taxon>Pseudomonadaceae</taxon>
        <taxon>Pseudomonas</taxon>
    </lineage>
</organism>
<dbReference type="Proteomes" id="UP000063434">
    <property type="component" value="Unassembled WGS sequence"/>
</dbReference>
<protein>
    <submittedName>
        <fullName evidence="1">Uncharacterized protein</fullName>
    </submittedName>
</protein>
<comment type="caution">
    <text evidence="1">The sequence shown here is derived from an EMBL/GenBank/DDBJ whole genome shotgun (WGS) entry which is preliminary data.</text>
</comment>
<proteinExistence type="predicted"/>
<dbReference type="InterPro" id="IPR046219">
    <property type="entry name" value="DUF6252"/>
</dbReference>